<gene>
    <name evidence="1" type="ORF">SB48_HM08orf05066</name>
</gene>
<reference evidence="2" key="1">
    <citation type="submission" date="2015-01" db="EMBL/GenBank/DDBJ databases">
        <title>Comparative genome analysis of Bacillus coagulans HM-08, Clostridium butyricum HM-68, Bacillus subtilis HM-66 and Bacillus paralicheniformis BL-09.</title>
        <authorList>
            <person name="Zhang H."/>
        </authorList>
    </citation>
    <scope>NUCLEOTIDE SEQUENCE [LARGE SCALE GENOMIC DNA]</scope>
    <source>
        <strain evidence="2">HM-08</strain>
    </source>
</reference>
<proteinExistence type="predicted"/>
<keyword evidence="2" id="KW-1185">Reference proteome</keyword>
<organism evidence="1 2">
    <name type="scientific">Heyndrickxia coagulans</name>
    <name type="common">Weizmannia coagulans</name>
    <dbReference type="NCBI Taxonomy" id="1398"/>
    <lineage>
        <taxon>Bacteria</taxon>
        <taxon>Bacillati</taxon>
        <taxon>Bacillota</taxon>
        <taxon>Bacilli</taxon>
        <taxon>Bacillales</taxon>
        <taxon>Bacillaceae</taxon>
        <taxon>Heyndrickxia</taxon>
    </lineage>
</organism>
<name>A0AAN0T725_HEYCO</name>
<evidence type="ECO:0000313" key="2">
    <source>
        <dbReference type="Proteomes" id="UP000032024"/>
    </source>
</evidence>
<protein>
    <submittedName>
        <fullName evidence="1">Uncharacterized protein</fullName>
    </submittedName>
</protein>
<sequence>MAFQEKMTKTDRKTGPFFGISGNFSTATAKIPAQYGLKRQALRDLFEKTKK</sequence>
<accession>A0AAN0T725</accession>
<evidence type="ECO:0000313" key="1">
    <source>
        <dbReference type="EMBL" id="AJO23962.1"/>
    </source>
</evidence>
<dbReference type="Proteomes" id="UP000032024">
    <property type="component" value="Chromosome"/>
</dbReference>
<dbReference type="EMBL" id="CP010525">
    <property type="protein sequence ID" value="AJO23962.1"/>
    <property type="molecule type" value="Genomic_DNA"/>
</dbReference>
<dbReference type="AlphaFoldDB" id="A0AAN0T725"/>